<protein>
    <recommendedName>
        <fullName evidence="5">Release factor glutamine methyltransferase</fullName>
        <shortName evidence="5">RF MTase</shortName>
        <ecNumber evidence="5">2.1.1.297</ecNumber>
    </recommendedName>
    <alternativeName>
        <fullName evidence="5">N5-glutamine methyltransferase PrmC</fullName>
    </alternativeName>
    <alternativeName>
        <fullName evidence="5">Protein-(glutamine-N5) MTase PrmC</fullName>
    </alternativeName>
    <alternativeName>
        <fullName evidence="5">Protein-glutamine N-methyltransferase PrmC</fullName>
    </alternativeName>
</protein>
<dbReference type="InterPro" id="IPR004556">
    <property type="entry name" value="HemK-like"/>
</dbReference>
<accession>A0A939FXS1</accession>
<evidence type="ECO:0000313" key="9">
    <source>
        <dbReference type="Proteomes" id="UP000664122"/>
    </source>
</evidence>
<dbReference type="NCBIfam" id="TIGR03534">
    <property type="entry name" value="RF_mod_PrmC"/>
    <property type="match status" value="1"/>
</dbReference>
<proteinExistence type="inferred from homology"/>
<evidence type="ECO:0000256" key="2">
    <source>
        <dbReference type="ARBA" id="ARBA00022679"/>
    </source>
</evidence>
<feature type="binding site" evidence="5">
    <location>
        <position position="156"/>
    </location>
    <ligand>
        <name>S-adenosyl-L-methionine</name>
        <dbReference type="ChEBI" id="CHEBI:59789"/>
    </ligand>
</feature>
<dbReference type="Gene3D" id="3.40.50.150">
    <property type="entry name" value="Vaccinia Virus protein VP39"/>
    <property type="match status" value="1"/>
</dbReference>
<dbReference type="Pfam" id="PF05175">
    <property type="entry name" value="MTS"/>
    <property type="match status" value="1"/>
</dbReference>
<dbReference type="InterPro" id="IPR007848">
    <property type="entry name" value="Small_mtfrase_dom"/>
</dbReference>
<dbReference type="GO" id="GO:0032259">
    <property type="term" value="P:methylation"/>
    <property type="evidence" value="ECO:0007669"/>
    <property type="project" value="UniProtKB-KW"/>
</dbReference>
<feature type="binding site" evidence="5">
    <location>
        <position position="199"/>
    </location>
    <ligand>
        <name>S-adenosyl-L-methionine</name>
        <dbReference type="ChEBI" id="CHEBI:59789"/>
    </ligand>
</feature>
<comment type="caution">
    <text evidence="8">The sequence shown here is derived from an EMBL/GenBank/DDBJ whole genome shotgun (WGS) entry which is preliminary data.</text>
</comment>
<dbReference type="GO" id="GO:0003676">
    <property type="term" value="F:nucleic acid binding"/>
    <property type="evidence" value="ECO:0007669"/>
    <property type="project" value="InterPro"/>
</dbReference>
<organism evidence="8 9">
    <name type="scientific">Jiella flava</name>
    <dbReference type="NCBI Taxonomy" id="2816857"/>
    <lineage>
        <taxon>Bacteria</taxon>
        <taxon>Pseudomonadati</taxon>
        <taxon>Pseudomonadota</taxon>
        <taxon>Alphaproteobacteria</taxon>
        <taxon>Hyphomicrobiales</taxon>
        <taxon>Aurantimonadaceae</taxon>
        <taxon>Jiella</taxon>
    </lineage>
</organism>
<feature type="domain" description="Methyltransferase small" evidence="6">
    <location>
        <begin position="129"/>
        <end position="213"/>
    </location>
</feature>
<feature type="domain" description="Release factor glutamine methyltransferase N-terminal" evidence="7">
    <location>
        <begin position="12"/>
        <end position="84"/>
    </location>
</feature>
<comment type="catalytic activity">
    <reaction evidence="4 5">
        <text>L-glutaminyl-[peptide chain release factor] + S-adenosyl-L-methionine = N(5)-methyl-L-glutaminyl-[peptide chain release factor] + S-adenosyl-L-homocysteine + H(+)</text>
        <dbReference type="Rhea" id="RHEA:42896"/>
        <dbReference type="Rhea" id="RHEA-COMP:10271"/>
        <dbReference type="Rhea" id="RHEA-COMP:10272"/>
        <dbReference type="ChEBI" id="CHEBI:15378"/>
        <dbReference type="ChEBI" id="CHEBI:30011"/>
        <dbReference type="ChEBI" id="CHEBI:57856"/>
        <dbReference type="ChEBI" id="CHEBI:59789"/>
        <dbReference type="ChEBI" id="CHEBI:61891"/>
        <dbReference type="EC" id="2.1.1.297"/>
    </reaction>
</comment>
<keyword evidence="9" id="KW-1185">Reference proteome</keyword>
<name>A0A939FXS1_9HYPH</name>
<dbReference type="Proteomes" id="UP000664122">
    <property type="component" value="Unassembled WGS sequence"/>
</dbReference>
<comment type="similarity">
    <text evidence="5">Belongs to the protein N5-glutamine methyltransferase family. PrmC subfamily.</text>
</comment>
<dbReference type="HAMAP" id="MF_02126">
    <property type="entry name" value="RF_methyltr_PrmC"/>
    <property type="match status" value="1"/>
</dbReference>
<dbReference type="Pfam" id="PF17827">
    <property type="entry name" value="PrmC_N"/>
    <property type="match status" value="1"/>
</dbReference>
<sequence length="295" mass="30680">MAVAIDLGTLYRESAARLRAARADDTPAATCDRDVRLLLAAVIGARPAEIHRASTRPVAAAAARVFAGFLARRIAGEPVHRIIGHRAFYEHDFALSPQTLEPRPETETLVEVARAPIEAAIGMRGTCAFADIGTGSGAIAVSLLALYPAATALAVDLAPGALVTARRNAETAGVGARFWPVCGDHLAALGSNLDLIVSNPPYIPTREIATLDRVVRDHDPLLALDGGADGLDAYRAIAADAARVLRPGGVCCLEIGRGQGDDVEAIFAAEGLSPCGRTADLAGIERVLTFRLGAA</sequence>
<evidence type="ECO:0000256" key="5">
    <source>
        <dbReference type="HAMAP-Rule" id="MF_02126"/>
    </source>
</evidence>
<evidence type="ECO:0000256" key="1">
    <source>
        <dbReference type="ARBA" id="ARBA00022603"/>
    </source>
</evidence>
<dbReference type="InterPro" id="IPR050320">
    <property type="entry name" value="N5-glutamine_MTase"/>
</dbReference>
<dbReference type="Gene3D" id="1.10.8.10">
    <property type="entry name" value="DNA helicase RuvA subunit, C-terminal domain"/>
    <property type="match status" value="1"/>
</dbReference>
<dbReference type="PROSITE" id="PS00092">
    <property type="entry name" value="N6_MTASE"/>
    <property type="match status" value="1"/>
</dbReference>
<dbReference type="EMBL" id="JAFMPP010000003">
    <property type="protein sequence ID" value="MBO0661978.1"/>
    <property type="molecule type" value="Genomic_DNA"/>
</dbReference>
<feature type="binding site" evidence="5">
    <location>
        <begin position="199"/>
        <end position="202"/>
    </location>
    <ligand>
        <name>substrate</name>
    </ligand>
</feature>
<keyword evidence="1 5" id="KW-0489">Methyltransferase</keyword>
<comment type="caution">
    <text evidence="5">Lacks conserved residue(s) required for the propagation of feature annotation.</text>
</comment>
<dbReference type="SUPFAM" id="SSF53335">
    <property type="entry name" value="S-adenosyl-L-methionine-dependent methyltransferases"/>
    <property type="match status" value="1"/>
</dbReference>
<feature type="binding site" evidence="5">
    <location>
        <begin position="133"/>
        <end position="137"/>
    </location>
    <ligand>
        <name>S-adenosyl-L-methionine</name>
        <dbReference type="ChEBI" id="CHEBI:59789"/>
    </ligand>
</feature>
<dbReference type="CDD" id="cd02440">
    <property type="entry name" value="AdoMet_MTases"/>
    <property type="match status" value="1"/>
</dbReference>
<dbReference type="NCBIfam" id="TIGR00536">
    <property type="entry name" value="hemK_fam"/>
    <property type="match status" value="1"/>
</dbReference>
<dbReference type="PANTHER" id="PTHR18895">
    <property type="entry name" value="HEMK METHYLTRANSFERASE"/>
    <property type="match status" value="1"/>
</dbReference>
<dbReference type="PANTHER" id="PTHR18895:SF74">
    <property type="entry name" value="MTRF1L RELEASE FACTOR GLUTAMINE METHYLTRANSFERASE"/>
    <property type="match status" value="1"/>
</dbReference>
<dbReference type="AlphaFoldDB" id="A0A939FXS1"/>
<dbReference type="RefSeq" id="WP_207256744.1">
    <property type="nucleotide sequence ID" value="NZ_JAFMPP010000003.1"/>
</dbReference>
<dbReference type="InterPro" id="IPR040758">
    <property type="entry name" value="PrmC_N"/>
</dbReference>
<evidence type="ECO:0000259" key="6">
    <source>
        <dbReference type="Pfam" id="PF05175"/>
    </source>
</evidence>
<keyword evidence="2 5" id="KW-0808">Transferase</keyword>
<dbReference type="InterPro" id="IPR019874">
    <property type="entry name" value="RF_methyltr_PrmC"/>
</dbReference>
<evidence type="ECO:0000256" key="3">
    <source>
        <dbReference type="ARBA" id="ARBA00022691"/>
    </source>
</evidence>
<evidence type="ECO:0000259" key="7">
    <source>
        <dbReference type="Pfam" id="PF17827"/>
    </source>
</evidence>
<comment type="function">
    <text evidence="5">Methylates the class 1 translation termination release factors RF1/PrfA and RF2/PrfB on the glutamine residue of the universally conserved GGQ motif.</text>
</comment>
<reference evidence="8" key="1">
    <citation type="submission" date="2021-03" db="EMBL/GenBank/DDBJ databases">
        <title>Whole genome sequence of Jiella sp. CQZ9-1.</title>
        <authorList>
            <person name="Tuo L."/>
        </authorList>
    </citation>
    <scope>NUCLEOTIDE SEQUENCE</scope>
    <source>
        <strain evidence="8">CQZ9-1</strain>
    </source>
</reference>
<dbReference type="InterPro" id="IPR002052">
    <property type="entry name" value="DNA_methylase_N6_adenine_CS"/>
</dbReference>
<dbReference type="GO" id="GO:0102559">
    <property type="term" value="F:peptide chain release factor N(5)-glutamine methyltransferase activity"/>
    <property type="evidence" value="ECO:0007669"/>
    <property type="project" value="UniProtKB-EC"/>
</dbReference>
<evidence type="ECO:0000313" key="8">
    <source>
        <dbReference type="EMBL" id="MBO0661978.1"/>
    </source>
</evidence>
<dbReference type="InterPro" id="IPR029063">
    <property type="entry name" value="SAM-dependent_MTases_sf"/>
</dbReference>
<gene>
    <name evidence="5 8" type="primary">prmC</name>
    <name evidence="8" type="ORF">J1C48_05270</name>
</gene>
<dbReference type="EC" id="2.1.1.297" evidence="5"/>
<keyword evidence="3 5" id="KW-0949">S-adenosyl-L-methionine</keyword>
<evidence type="ECO:0000256" key="4">
    <source>
        <dbReference type="ARBA" id="ARBA00048391"/>
    </source>
</evidence>